<dbReference type="InterPro" id="IPR023170">
    <property type="entry name" value="HhH_base_excis_C"/>
</dbReference>
<keyword evidence="3" id="KW-0234">DNA repair</keyword>
<proteinExistence type="predicted"/>
<dbReference type="InterPro" id="IPR052054">
    <property type="entry name" value="Oxidative_DNA_repair_enzyme"/>
</dbReference>
<dbReference type="PANTHER" id="PTHR10242">
    <property type="entry name" value="8-OXOGUANINE DNA GLYCOSYLASE"/>
    <property type="match status" value="1"/>
</dbReference>
<keyword evidence="4" id="KW-0456">Lyase</keyword>
<evidence type="ECO:0000256" key="5">
    <source>
        <dbReference type="ARBA" id="ARBA00023268"/>
    </source>
</evidence>
<dbReference type="RefSeq" id="WP_055941064.1">
    <property type="nucleotide sequence ID" value="NZ_JAQDCV010000010.1"/>
</dbReference>
<keyword evidence="2" id="KW-0378">Hydrolase</keyword>
<evidence type="ECO:0000256" key="3">
    <source>
        <dbReference type="ARBA" id="ARBA00023204"/>
    </source>
</evidence>
<evidence type="ECO:0000313" key="8">
    <source>
        <dbReference type="EMBL" id="KQC85937.1"/>
    </source>
</evidence>
<evidence type="ECO:0000313" key="9">
    <source>
        <dbReference type="Proteomes" id="UP000050833"/>
    </source>
</evidence>
<evidence type="ECO:0000256" key="2">
    <source>
        <dbReference type="ARBA" id="ARBA00022801"/>
    </source>
</evidence>
<protein>
    <recommendedName>
        <fullName evidence="7">8-oxoguanine DNA glycosylase N-terminal domain-containing protein</fullName>
    </recommendedName>
</protein>
<keyword evidence="6" id="KW-0326">Glycosidase</keyword>
<feature type="domain" description="8-oxoguanine DNA glycosylase N-terminal" evidence="7">
    <location>
        <begin position="3"/>
        <end position="106"/>
    </location>
</feature>
<dbReference type="EMBL" id="LLKB01000001">
    <property type="protein sequence ID" value="KQC85937.1"/>
    <property type="molecule type" value="Genomic_DNA"/>
</dbReference>
<dbReference type="GO" id="GO:0008534">
    <property type="term" value="F:oxidized purine nucleobase lesion DNA N-glycosylase activity"/>
    <property type="evidence" value="ECO:0007669"/>
    <property type="project" value="InterPro"/>
</dbReference>
<evidence type="ECO:0000256" key="4">
    <source>
        <dbReference type="ARBA" id="ARBA00023239"/>
    </source>
</evidence>
<comment type="caution">
    <text evidence="8">The sequence shown here is derived from an EMBL/GenBank/DDBJ whole genome shotgun (WGS) entry which is preliminary data.</text>
</comment>
<gene>
    <name evidence="8" type="ORF">APZ18_01680</name>
</gene>
<keyword evidence="5" id="KW-0511">Multifunctional enzyme</keyword>
<dbReference type="AlphaFoldDB" id="A0AAW3JSR4"/>
<organism evidence="8 9">
    <name type="scientific">Butyribacter intestini</name>
    <dbReference type="NCBI Taxonomy" id="1703332"/>
    <lineage>
        <taxon>Bacteria</taxon>
        <taxon>Bacillati</taxon>
        <taxon>Bacillota</taxon>
        <taxon>Clostridia</taxon>
        <taxon>Lachnospirales</taxon>
        <taxon>Lachnospiraceae</taxon>
        <taxon>Butyribacter</taxon>
    </lineage>
</organism>
<dbReference type="GO" id="GO:0006289">
    <property type="term" value="P:nucleotide-excision repair"/>
    <property type="evidence" value="ECO:0007669"/>
    <property type="project" value="InterPro"/>
</dbReference>
<reference evidence="8 9" key="1">
    <citation type="submission" date="2015-10" db="EMBL/GenBank/DDBJ databases">
        <title>Butyribacter intestini gen. nov., sp. nov., a butyric acid-producing bacterium of the family Lachnospiraceae isolated from the human faeces.</title>
        <authorList>
            <person name="Zou Y."/>
            <person name="Xue W."/>
            <person name="Luo G."/>
            <person name="Lv M."/>
        </authorList>
    </citation>
    <scope>NUCLEOTIDE SEQUENCE [LARGE SCALE GENOMIC DNA]</scope>
    <source>
        <strain evidence="8 9">TF01-11</strain>
    </source>
</reference>
<dbReference type="Pfam" id="PF07934">
    <property type="entry name" value="OGG_N"/>
    <property type="match status" value="1"/>
</dbReference>
<dbReference type="Gene3D" id="1.10.1670.10">
    <property type="entry name" value="Helix-hairpin-Helix base-excision DNA repair enzymes (C-terminal)"/>
    <property type="match status" value="1"/>
</dbReference>
<evidence type="ECO:0000256" key="6">
    <source>
        <dbReference type="ARBA" id="ARBA00023295"/>
    </source>
</evidence>
<dbReference type="SUPFAM" id="SSF48150">
    <property type="entry name" value="DNA-glycosylase"/>
    <property type="match status" value="1"/>
</dbReference>
<dbReference type="SUPFAM" id="SSF55945">
    <property type="entry name" value="TATA-box binding protein-like"/>
    <property type="match status" value="1"/>
</dbReference>
<dbReference type="Proteomes" id="UP000050833">
    <property type="component" value="Unassembled WGS sequence"/>
</dbReference>
<evidence type="ECO:0000256" key="1">
    <source>
        <dbReference type="ARBA" id="ARBA00022763"/>
    </source>
</evidence>
<dbReference type="Gene3D" id="1.10.340.30">
    <property type="entry name" value="Hypothetical protein, domain 2"/>
    <property type="match status" value="1"/>
</dbReference>
<dbReference type="InterPro" id="IPR011257">
    <property type="entry name" value="DNA_glycosylase"/>
</dbReference>
<name>A0AAW3JSR4_9FIRM</name>
<accession>A0AAW3JSR4</accession>
<dbReference type="Gene3D" id="3.30.310.260">
    <property type="match status" value="1"/>
</dbReference>
<keyword evidence="9" id="KW-1185">Reference proteome</keyword>
<dbReference type="InterPro" id="IPR012904">
    <property type="entry name" value="OGG_N"/>
</dbReference>
<keyword evidence="1" id="KW-0227">DNA damage</keyword>
<sequence>MIINIKNFNLEQIADSGQCFRWRKLDEGKYLIPAYDHQVTVAQSGEKFEFSCTGEEYKKIWEHYFDMKIDYGRIIDAIDDNDTFLKEAAAYGSGIRILNQELWEMIISYIISQNNNIPRIKKGIEAVCDRYKAVVCKETECQPMRENADKSIKNNVSKNIKEEAGQSKKELCADKTTNDIKQNENVIYGFPHLADIEKNGGRESLSELGLGYRDEYIWLMCQYEHENTDFFERLRKCDYEHSMKMLMEHKGIGKKVANCISLFGLHHLDACPIDVWMKKIIDEEYDGVKPAWMSDRYAGVYQQYAFFYKRDRK</sequence>
<dbReference type="GO" id="GO:0003684">
    <property type="term" value="F:damaged DNA binding"/>
    <property type="evidence" value="ECO:0007669"/>
    <property type="project" value="InterPro"/>
</dbReference>
<dbReference type="GO" id="GO:0016829">
    <property type="term" value="F:lyase activity"/>
    <property type="evidence" value="ECO:0007669"/>
    <property type="project" value="UniProtKB-KW"/>
</dbReference>
<dbReference type="PANTHER" id="PTHR10242:SF2">
    <property type="entry name" value="N-GLYCOSYLASE_DNA LYASE"/>
    <property type="match status" value="1"/>
</dbReference>
<evidence type="ECO:0000259" key="7">
    <source>
        <dbReference type="Pfam" id="PF07934"/>
    </source>
</evidence>